<feature type="coiled-coil region" evidence="1">
    <location>
        <begin position="134"/>
        <end position="161"/>
    </location>
</feature>
<keyword evidence="5" id="KW-1185">Reference proteome</keyword>
<evidence type="ECO:0000313" key="4">
    <source>
        <dbReference type="EMBL" id="VFT91289.1"/>
    </source>
</evidence>
<organism evidence="4 5">
    <name type="scientific">Aphanomyces stellatus</name>
    <dbReference type="NCBI Taxonomy" id="120398"/>
    <lineage>
        <taxon>Eukaryota</taxon>
        <taxon>Sar</taxon>
        <taxon>Stramenopiles</taxon>
        <taxon>Oomycota</taxon>
        <taxon>Saprolegniomycetes</taxon>
        <taxon>Saprolegniales</taxon>
        <taxon>Verrucalvaceae</taxon>
        <taxon>Aphanomyces</taxon>
    </lineage>
</organism>
<reference evidence="4 5" key="1">
    <citation type="submission" date="2019-03" db="EMBL/GenBank/DDBJ databases">
        <authorList>
            <person name="Gaulin E."/>
            <person name="Dumas B."/>
        </authorList>
    </citation>
    <scope>NUCLEOTIDE SEQUENCE [LARGE SCALE GENOMIC DNA]</scope>
    <source>
        <strain evidence="4">CBS 568.67</strain>
    </source>
</reference>
<protein>
    <submittedName>
        <fullName evidence="4">Aste57867_14467 protein</fullName>
    </submittedName>
</protein>
<feature type="region of interest" description="Disordered" evidence="2">
    <location>
        <begin position="176"/>
        <end position="228"/>
    </location>
</feature>
<feature type="compositionally biased region" description="Basic and acidic residues" evidence="2">
    <location>
        <begin position="219"/>
        <end position="228"/>
    </location>
</feature>
<dbReference type="EMBL" id="VJMH01005542">
    <property type="protein sequence ID" value="KAF0694697.1"/>
    <property type="molecule type" value="Genomic_DNA"/>
</dbReference>
<evidence type="ECO:0000256" key="1">
    <source>
        <dbReference type="SAM" id="Coils"/>
    </source>
</evidence>
<gene>
    <name evidence="4" type="primary">Aste57867_14467</name>
    <name evidence="3" type="ORF">As57867_014413</name>
    <name evidence="4" type="ORF">ASTE57867_14467</name>
</gene>
<feature type="compositionally biased region" description="Basic and acidic residues" evidence="2">
    <location>
        <begin position="180"/>
        <end position="191"/>
    </location>
</feature>
<sequence length="228" mass="26021">MTDTLSNMINDIHVDQVRFYEQKSALEEENVSLQKLPAKMASLTIDLERLSLEQDHALKLLDVAKTDKERVENHLARLSCARCPTLEREIQDLTHSLSQVEADKERDFQERISRIQERADRLLRLAHEQKDLTQSEADEAVREAKDECAELSRVQKELLNQVGILEVHLEDAGRQLSVGDEERTQREHEMAEATLQPEWTRADAMAMDGLGPSTTSPSGHDDEGRRKS</sequence>
<reference evidence="3" key="2">
    <citation type="submission" date="2019-06" db="EMBL/GenBank/DDBJ databases">
        <title>Genomics analysis of Aphanomyces spp. identifies a new class of oomycete effector associated with host adaptation.</title>
        <authorList>
            <person name="Gaulin E."/>
        </authorList>
    </citation>
    <scope>NUCLEOTIDE SEQUENCE</scope>
    <source>
        <strain evidence="3">CBS 578.67</strain>
    </source>
</reference>
<evidence type="ECO:0000313" key="5">
    <source>
        <dbReference type="Proteomes" id="UP000332933"/>
    </source>
</evidence>
<name>A0A485L1K0_9STRA</name>
<proteinExistence type="predicted"/>
<dbReference type="Proteomes" id="UP000332933">
    <property type="component" value="Unassembled WGS sequence"/>
</dbReference>
<keyword evidence="1" id="KW-0175">Coiled coil</keyword>
<evidence type="ECO:0000313" key="3">
    <source>
        <dbReference type="EMBL" id="KAF0694697.1"/>
    </source>
</evidence>
<dbReference type="AlphaFoldDB" id="A0A485L1K0"/>
<dbReference type="EMBL" id="CAADRA010005563">
    <property type="protein sequence ID" value="VFT91289.1"/>
    <property type="molecule type" value="Genomic_DNA"/>
</dbReference>
<evidence type="ECO:0000256" key="2">
    <source>
        <dbReference type="SAM" id="MobiDB-lite"/>
    </source>
</evidence>
<accession>A0A485L1K0</accession>